<evidence type="ECO:0008006" key="4">
    <source>
        <dbReference type="Google" id="ProtNLM"/>
    </source>
</evidence>
<keyword evidence="1" id="KW-0812">Transmembrane</keyword>
<keyword evidence="3" id="KW-1185">Reference proteome</keyword>
<feature type="transmembrane region" description="Helical" evidence="1">
    <location>
        <begin position="279"/>
        <end position="302"/>
    </location>
</feature>
<feature type="transmembrane region" description="Helical" evidence="1">
    <location>
        <begin position="418"/>
        <end position="437"/>
    </location>
</feature>
<dbReference type="EMBL" id="FNRT01000002">
    <property type="protein sequence ID" value="SED34491.1"/>
    <property type="molecule type" value="Genomic_DNA"/>
</dbReference>
<keyword evidence="1" id="KW-1133">Transmembrane helix</keyword>
<evidence type="ECO:0000313" key="2">
    <source>
        <dbReference type="EMBL" id="SED34491.1"/>
    </source>
</evidence>
<feature type="transmembrane region" description="Helical" evidence="1">
    <location>
        <begin position="367"/>
        <end position="388"/>
    </location>
</feature>
<feature type="transmembrane region" description="Helical" evidence="1">
    <location>
        <begin position="72"/>
        <end position="89"/>
    </location>
</feature>
<name>A0A1H4ZYE9_9ACTN</name>
<protein>
    <recommendedName>
        <fullName evidence="4">DUF2029 domain-containing protein</fullName>
    </recommendedName>
</protein>
<evidence type="ECO:0000256" key="1">
    <source>
        <dbReference type="SAM" id="Phobius"/>
    </source>
</evidence>
<dbReference type="RefSeq" id="WP_090971779.1">
    <property type="nucleotide sequence ID" value="NZ_FNRT01000002.1"/>
</dbReference>
<organism evidence="2 3">
    <name type="scientific">Nocardioides exalbidus</name>
    <dbReference type="NCBI Taxonomy" id="402596"/>
    <lineage>
        <taxon>Bacteria</taxon>
        <taxon>Bacillati</taxon>
        <taxon>Actinomycetota</taxon>
        <taxon>Actinomycetes</taxon>
        <taxon>Propionibacteriales</taxon>
        <taxon>Nocardioidaceae</taxon>
        <taxon>Nocardioides</taxon>
    </lineage>
</organism>
<evidence type="ECO:0000313" key="3">
    <source>
        <dbReference type="Proteomes" id="UP000198742"/>
    </source>
</evidence>
<reference evidence="3" key="1">
    <citation type="submission" date="2016-10" db="EMBL/GenBank/DDBJ databases">
        <authorList>
            <person name="Varghese N."/>
            <person name="Submissions S."/>
        </authorList>
    </citation>
    <scope>NUCLEOTIDE SEQUENCE [LARGE SCALE GENOMIC DNA]</scope>
    <source>
        <strain evidence="3">DSM 22017</strain>
    </source>
</reference>
<gene>
    <name evidence="2" type="ORF">SAMN04489844_4222</name>
</gene>
<sequence>MTLPRPSSGDARALTAVLGVLCLSATPASPQWVVPVALAAATACCLVVVLRAQAPTTATGGTPGAVPLRDRLVIVLVVLSATSCGIQVGSRLLDGVAPLGVAAGYGALAWWAVRAKSVGPLALLAVVHATALVVGVHALDVRIDVAEFVNGGIRALLDGASPYGITIPDVYSPEESLAYFGPGVVVDGRVLYGYPYLPTPLLLDVPGYLLGDVRYVHVAALVGCAVVARAVASDALGRALAVAVLTAPTSMVVVLAHAVEPVMALLLCLGAVGLLRGSRAVGVLLGLYLASKQYLVVVLPALWVVRRAVGWRRVVEACAVAAVVIGAFLLWDPRGFVRSALLLQLRQPFRDDAVSLLPLVAGVAGPLPGWLLATVPLAVGGAVSVLLVRRLRPGATTFLLACSLPLTCTVLVSKQSFANYFVLLGTGLLLAAVTWAVDDPVADEPDRLGARDVPQPRR</sequence>
<proteinExistence type="predicted"/>
<keyword evidence="1" id="KW-0472">Membrane</keyword>
<dbReference type="Proteomes" id="UP000198742">
    <property type="component" value="Unassembled WGS sequence"/>
</dbReference>
<feature type="transmembrane region" description="Helical" evidence="1">
    <location>
        <begin position="215"/>
        <end position="232"/>
    </location>
</feature>
<feature type="transmembrane region" description="Helical" evidence="1">
    <location>
        <begin position="314"/>
        <end position="331"/>
    </location>
</feature>
<feature type="transmembrane region" description="Helical" evidence="1">
    <location>
        <begin position="95"/>
        <end position="113"/>
    </location>
</feature>
<dbReference type="OrthoDB" id="3784446at2"/>
<dbReference type="STRING" id="402596.SAMN04489844_4222"/>
<dbReference type="AlphaFoldDB" id="A0A1H4ZYE9"/>
<feature type="transmembrane region" description="Helical" evidence="1">
    <location>
        <begin position="34"/>
        <end position="52"/>
    </location>
</feature>
<feature type="transmembrane region" description="Helical" evidence="1">
    <location>
        <begin position="120"/>
        <end position="139"/>
    </location>
</feature>
<accession>A0A1H4ZYE9</accession>